<protein>
    <submittedName>
        <fullName evidence="3">PrsW family glutamic-type intramembrane protease</fullName>
        <ecNumber evidence="3">3.4.-.-</ecNumber>
    </submittedName>
</protein>
<gene>
    <name evidence="3" type="ORF">MU0053_001539</name>
</gene>
<feature type="transmembrane region" description="Helical" evidence="2">
    <location>
        <begin position="212"/>
        <end position="230"/>
    </location>
</feature>
<keyword evidence="3" id="KW-0378">Hydrolase</keyword>
<evidence type="ECO:0000313" key="3">
    <source>
        <dbReference type="EMBL" id="CAJ1499930.1"/>
    </source>
</evidence>
<proteinExistence type="predicted"/>
<evidence type="ECO:0000256" key="1">
    <source>
        <dbReference type="SAM" id="MobiDB-lite"/>
    </source>
</evidence>
<dbReference type="GO" id="GO:0008233">
    <property type="term" value="F:peptidase activity"/>
    <property type="evidence" value="ECO:0007669"/>
    <property type="project" value="UniProtKB-KW"/>
</dbReference>
<evidence type="ECO:0000256" key="2">
    <source>
        <dbReference type="SAM" id="Phobius"/>
    </source>
</evidence>
<feature type="transmembrane region" description="Helical" evidence="2">
    <location>
        <begin position="242"/>
        <end position="261"/>
    </location>
</feature>
<dbReference type="Pfam" id="PF13367">
    <property type="entry name" value="PrsW-protease"/>
    <property type="match status" value="1"/>
</dbReference>
<accession>A0ABM9LJ71</accession>
<sequence>MIATLADETTPAAPRPVLYRPDSAVFWLFVAALVVGILGLLGDFGPAISDTLNTQLALAPVWLGFIAFLLWLILKFDPYRSVRRYPQGLVAGAALGATTAMVLAMYGNDAMAELWSRVLDPDTLAARAPALTAPIIEECAKGLCATVILVLCAAVYNRIAHALMVGMFVGFGFDISEDLAYATSSAISSLDSDLAGAGENLVARILTAIPAHWAYTGLFTVGVLLLLPSFAGRDRWTRGRRLAVATALMFGAVFMHFIWNAPEPDSVLTKFAINLAIFFTAALLLIRDERDRVRRRIAEGRHTEPLRGVDGEVLDSLGSWRNRRRFRRQARRSGGRKAKNAARHRQNEALSLISQ</sequence>
<keyword evidence="2" id="KW-0472">Membrane</keyword>
<keyword evidence="4" id="KW-1185">Reference proteome</keyword>
<dbReference type="RefSeq" id="WP_308481772.1">
    <property type="nucleotide sequence ID" value="NZ_OY726397.1"/>
</dbReference>
<feature type="compositionally biased region" description="Basic residues" evidence="1">
    <location>
        <begin position="327"/>
        <end position="344"/>
    </location>
</feature>
<dbReference type="PANTHER" id="PTHR36844:SF1">
    <property type="entry name" value="PROTEASE PRSW"/>
    <property type="match status" value="1"/>
</dbReference>
<feature type="transmembrane region" description="Helical" evidence="2">
    <location>
        <begin position="88"/>
        <end position="107"/>
    </location>
</feature>
<feature type="transmembrane region" description="Helical" evidence="2">
    <location>
        <begin position="56"/>
        <end position="76"/>
    </location>
</feature>
<keyword evidence="3" id="KW-0645">Protease</keyword>
<dbReference type="InterPro" id="IPR026898">
    <property type="entry name" value="PrsW"/>
</dbReference>
<dbReference type="EC" id="3.4.-.-" evidence="3"/>
<feature type="transmembrane region" description="Helical" evidence="2">
    <location>
        <begin position="24"/>
        <end position="44"/>
    </location>
</feature>
<dbReference type="PANTHER" id="PTHR36844">
    <property type="entry name" value="PROTEASE PRSW"/>
    <property type="match status" value="1"/>
</dbReference>
<feature type="transmembrane region" description="Helical" evidence="2">
    <location>
        <begin position="267"/>
        <end position="286"/>
    </location>
</feature>
<dbReference type="GO" id="GO:0006508">
    <property type="term" value="P:proteolysis"/>
    <property type="evidence" value="ECO:0007669"/>
    <property type="project" value="UniProtKB-KW"/>
</dbReference>
<feature type="region of interest" description="Disordered" evidence="1">
    <location>
        <begin position="327"/>
        <end position="355"/>
    </location>
</feature>
<evidence type="ECO:0000313" key="4">
    <source>
        <dbReference type="Proteomes" id="UP001190465"/>
    </source>
</evidence>
<dbReference type="EMBL" id="OY726397">
    <property type="protein sequence ID" value="CAJ1499930.1"/>
    <property type="molecule type" value="Genomic_DNA"/>
</dbReference>
<reference evidence="3 4" key="1">
    <citation type="submission" date="2023-08" db="EMBL/GenBank/DDBJ databases">
        <authorList>
            <person name="Folkvardsen B D."/>
            <person name="Norman A."/>
        </authorList>
    </citation>
    <scope>NUCLEOTIDE SEQUENCE [LARGE SCALE GENOMIC DNA]</scope>
    <source>
        <strain evidence="3 4">Mu0053</strain>
    </source>
</reference>
<dbReference type="Proteomes" id="UP001190465">
    <property type="component" value="Chromosome"/>
</dbReference>
<organism evidence="3 4">
    <name type="scientific">[Mycobacterium] burgundiense</name>
    <dbReference type="NCBI Taxonomy" id="3064286"/>
    <lineage>
        <taxon>Bacteria</taxon>
        <taxon>Bacillati</taxon>
        <taxon>Actinomycetota</taxon>
        <taxon>Actinomycetes</taxon>
        <taxon>Mycobacteriales</taxon>
        <taxon>Mycobacteriaceae</taxon>
        <taxon>Mycolicibacterium</taxon>
    </lineage>
</organism>
<keyword evidence="2" id="KW-0812">Transmembrane</keyword>
<name>A0ABM9LJ71_9MYCO</name>
<keyword evidence="2" id="KW-1133">Transmembrane helix</keyword>